<protein>
    <submittedName>
        <fullName evidence="3">Methyltransferase</fullName>
    </submittedName>
</protein>
<sequence>MSSYQRFAEVYDTLMTDIPYDQYVDWVVKHAPSTTAPKLLDVGCGTGIMAAKFARQGYTVSGVDLSEEMLAIASERFMKEQLAIPLFCQSMDELDGFSDLNVVTIPIDSLNYLEDEEAVVATFERIYAALCDGGHLFFDVHSLFKMDAIFLDGPFTYDDGEITYIWDTEAGEAQHSVHHDMTFYVQANEQLFERFEEYHYQRTFPVEQYVKWLSDAGFSDVSITADYSEEAPDAESERIFFHAVK</sequence>
<dbReference type="OrthoDB" id="9811589at2"/>
<dbReference type="AlphaFoldDB" id="A0A0M0LNF6"/>
<dbReference type="GO" id="GO:0032259">
    <property type="term" value="P:methylation"/>
    <property type="evidence" value="ECO:0007669"/>
    <property type="project" value="UniProtKB-KW"/>
</dbReference>
<gene>
    <name evidence="3" type="ORF">AMD00_07530</name>
</gene>
<evidence type="ECO:0000313" key="3">
    <source>
        <dbReference type="EMBL" id="KOO52248.1"/>
    </source>
</evidence>
<keyword evidence="4" id="KW-1185">Reference proteome</keyword>
<dbReference type="Proteomes" id="UP000036867">
    <property type="component" value="Unassembled WGS sequence"/>
</dbReference>
<evidence type="ECO:0000259" key="2">
    <source>
        <dbReference type="Pfam" id="PF13649"/>
    </source>
</evidence>
<organism evidence="3 4">
    <name type="scientific">Viridibacillus arvi</name>
    <dbReference type="NCBI Taxonomy" id="263475"/>
    <lineage>
        <taxon>Bacteria</taxon>
        <taxon>Bacillati</taxon>
        <taxon>Bacillota</taxon>
        <taxon>Bacilli</taxon>
        <taxon>Bacillales</taxon>
        <taxon>Caryophanaceae</taxon>
        <taxon>Viridibacillus</taxon>
    </lineage>
</organism>
<dbReference type="InterPro" id="IPR029063">
    <property type="entry name" value="SAM-dependent_MTases_sf"/>
</dbReference>
<dbReference type="Gene3D" id="2.20.25.110">
    <property type="entry name" value="S-adenosyl-L-methionine-dependent methyltransferases"/>
    <property type="match status" value="1"/>
</dbReference>
<dbReference type="PATRIC" id="fig|263475.3.peg.1961"/>
<dbReference type="PANTHER" id="PTHR43861">
    <property type="entry name" value="TRANS-ACONITATE 2-METHYLTRANSFERASE-RELATED"/>
    <property type="match status" value="1"/>
</dbReference>
<dbReference type="STRING" id="263475.AMD00_07530"/>
<keyword evidence="3" id="KW-0489">Methyltransferase</keyword>
<dbReference type="Pfam" id="PF13649">
    <property type="entry name" value="Methyltransf_25"/>
    <property type="match status" value="1"/>
</dbReference>
<feature type="domain" description="Methyltransferase" evidence="2">
    <location>
        <begin position="40"/>
        <end position="134"/>
    </location>
</feature>
<proteinExistence type="predicted"/>
<evidence type="ECO:0000256" key="1">
    <source>
        <dbReference type="ARBA" id="ARBA00022679"/>
    </source>
</evidence>
<dbReference type="RefSeq" id="WP_053416418.1">
    <property type="nucleotide sequence ID" value="NZ_LILB01000001.1"/>
</dbReference>
<dbReference type="GO" id="GO:0008168">
    <property type="term" value="F:methyltransferase activity"/>
    <property type="evidence" value="ECO:0007669"/>
    <property type="project" value="UniProtKB-KW"/>
</dbReference>
<name>A0A0M0LNF6_9BACL</name>
<keyword evidence="1 3" id="KW-0808">Transferase</keyword>
<dbReference type="GeneID" id="301135952"/>
<dbReference type="EMBL" id="LILB01000001">
    <property type="protein sequence ID" value="KOO52248.1"/>
    <property type="molecule type" value="Genomic_DNA"/>
</dbReference>
<evidence type="ECO:0000313" key="4">
    <source>
        <dbReference type="Proteomes" id="UP000036867"/>
    </source>
</evidence>
<dbReference type="CDD" id="cd02440">
    <property type="entry name" value="AdoMet_MTases"/>
    <property type="match status" value="1"/>
</dbReference>
<dbReference type="InterPro" id="IPR041698">
    <property type="entry name" value="Methyltransf_25"/>
</dbReference>
<comment type="caution">
    <text evidence="3">The sequence shown here is derived from an EMBL/GenBank/DDBJ whole genome shotgun (WGS) entry which is preliminary data.</text>
</comment>
<dbReference type="Gene3D" id="3.40.50.150">
    <property type="entry name" value="Vaccinia Virus protein VP39"/>
    <property type="match status" value="1"/>
</dbReference>
<reference evidence="4" key="1">
    <citation type="submission" date="2015-08" db="EMBL/GenBank/DDBJ databases">
        <title>Fjat-10028 dsm 16317.</title>
        <authorList>
            <person name="Liu B."/>
            <person name="Wang J."/>
            <person name="Zhu Y."/>
            <person name="Liu G."/>
            <person name="Chen Q."/>
            <person name="Chen Z."/>
            <person name="Lan J."/>
            <person name="Che J."/>
            <person name="Ge C."/>
            <person name="Shi H."/>
            <person name="Pan Z."/>
            <person name="Liu X."/>
        </authorList>
    </citation>
    <scope>NUCLEOTIDE SEQUENCE [LARGE SCALE GENOMIC DNA]</scope>
    <source>
        <strain evidence="4">DSM 16317</strain>
    </source>
</reference>
<accession>A0A0M0LNF6</accession>
<dbReference type="SUPFAM" id="SSF53335">
    <property type="entry name" value="S-adenosyl-L-methionine-dependent methyltransferases"/>
    <property type="match status" value="1"/>
</dbReference>